<protein>
    <submittedName>
        <fullName evidence="1">Uncharacterized protein</fullName>
    </submittedName>
</protein>
<proteinExistence type="predicted"/>
<reference evidence="1" key="1">
    <citation type="journal article" date="2023" name="Mol. Ecol. Resour.">
        <title>Chromosome-level genome assembly of a triploid poplar Populus alba 'Berolinensis'.</title>
        <authorList>
            <person name="Chen S."/>
            <person name="Yu Y."/>
            <person name="Wang X."/>
            <person name="Wang S."/>
            <person name="Zhang T."/>
            <person name="Zhou Y."/>
            <person name="He R."/>
            <person name="Meng N."/>
            <person name="Wang Y."/>
            <person name="Liu W."/>
            <person name="Liu Z."/>
            <person name="Liu J."/>
            <person name="Guo Q."/>
            <person name="Huang H."/>
            <person name="Sederoff R.R."/>
            <person name="Wang G."/>
            <person name="Qu G."/>
            <person name="Chen S."/>
        </authorList>
    </citation>
    <scope>NUCLEOTIDE SEQUENCE</scope>
    <source>
        <strain evidence="1">SC-2020</strain>
    </source>
</reference>
<evidence type="ECO:0000313" key="1">
    <source>
        <dbReference type="EMBL" id="KAJ6997025.1"/>
    </source>
</evidence>
<comment type="caution">
    <text evidence="1">The sequence shown here is derived from an EMBL/GenBank/DDBJ whole genome shotgun (WGS) entry which is preliminary data.</text>
</comment>
<gene>
    <name evidence="1" type="ORF">NC653_013564</name>
</gene>
<organism evidence="1 2">
    <name type="scientific">Populus alba x Populus x berolinensis</name>
    <dbReference type="NCBI Taxonomy" id="444605"/>
    <lineage>
        <taxon>Eukaryota</taxon>
        <taxon>Viridiplantae</taxon>
        <taxon>Streptophyta</taxon>
        <taxon>Embryophyta</taxon>
        <taxon>Tracheophyta</taxon>
        <taxon>Spermatophyta</taxon>
        <taxon>Magnoliopsida</taxon>
        <taxon>eudicotyledons</taxon>
        <taxon>Gunneridae</taxon>
        <taxon>Pentapetalae</taxon>
        <taxon>rosids</taxon>
        <taxon>fabids</taxon>
        <taxon>Malpighiales</taxon>
        <taxon>Salicaceae</taxon>
        <taxon>Saliceae</taxon>
        <taxon>Populus</taxon>
    </lineage>
</organism>
<dbReference type="EMBL" id="JAQIZT010000005">
    <property type="protein sequence ID" value="KAJ6997025.1"/>
    <property type="molecule type" value="Genomic_DNA"/>
</dbReference>
<sequence>MDWLILNADGCRSKGDLGCAGGMISDSMGICGLKVSPPAQDDVPRWQLSYGWWLPVWSLL</sequence>
<name>A0AAD6QVQ6_9ROSI</name>
<dbReference type="AlphaFoldDB" id="A0AAD6QVQ6"/>
<keyword evidence="2" id="KW-1185">Reference proteome</keyword>
<dbReference type="Proteomes" id="UP001164929">
    <property type="component" value="Chromosome 5"/>
</dbReference>
<accession>A0AAD6QVQ6</accession>
<evidence type="ECO:0000313" key="2">
    <source>
        <dbReference type="Proteomes" id="UP001164929"/>
    </source>
</evidence>